<feature type="region of interest" description="Regulatory domain" evidence="9">
    <location>
        <begin position="459"/>
        <end position="561"/>
    </location>
</feature>
<dbReference type="Pfam" id="PF00682">
    <property type="entry name" value="HMGL-like"/>
    <property type="match status" value="1"/>
</dbReference>
<evidence type="ECO:0000256" key="8">
    <source>
        <dbReference type="ARBA" id="ARBA00023304"/>
    </source>
</evidence>
<dbReference type="Gene3D" id="3.20.20.70">
    <property type="entry name" value="Aldolase class I"/>
    <property type="match status" value="1"/>
</dbReference>
<keyword evidence="7 9" id="KW-0479">Metal-binding</keyword>
<evidence type="ECO:0000256" key="9">
    <source>
        <dbReference type="HAMAP-Rule" id="MF_00572"/>
    </source>
</evidence>
<comment type="pathway">
    <text evidence="2 9">Amino-acid biosynthesis; L-leucine biosynthesis; L-leucine from 3-methyl-2-oxobutanoate: step 1/4.</text>
</comment>
<dbReference type="PROSITE" id="PS50991">
    <property type="entry name" value="PYR_CT"/>
    <property type="match status" value="1"/>
</dbReference>
<dbReference type="InterPro" id="IPR013785">
    <property type="entry name" value="Aldolase_TIM"/>
</dbReference>
<evidence type="ECO:0000313" key="12">
    <source>
        <dbReference type="Proteomes" id="UP000653644"/>
    </source>
</evidence>
<dbReference type="InterPro" id="IPR000891">
    <property type="entry name" value="PYR_CT"/>
</dbReference>
<keyword evidence="9" id="KW-0432">Leucine biosynthesis</keyword>
<feature type="binding site" evidence="9">
    <location>
        <position position="54"/>
    </location>
    <ligand>
        <name>Mg(2+)</name>
        <dbReference type="ChEBI" id="CHEBI:18420"/>
    </ligand>
</feature>
<comment type="similarity">
    <text evidence="3 9">Belongs to the alpha-IPM synthase/homocitrate synthase family. LeuA type 2 subfamily.</text>
</comment>
<dbReference type="EMBL" id="BMVN01000036">
    <property type="protein sequence ID" value="GHA56009.1"/>
    <property type="molecule type" value="Genomic_DNA"/>
</dbReference>
<dbReference type="InterPro" id="IPR013709">
    <property type="entry name" value="2-isopropylmalate_synth_dimer"/>
</dbReference>
<name>A0ABQ3D3Q4_9ACTN</name>
<dbReference type="InterPro" id="IPR054692">
    <property type="entry name" value="LeuA-like_post-cat"/>
</dbReference>
<dbReference type="PROSITE" id="PS00816">
    <property type="entry name" value="AIPM_HOMOCIT_SYNTH_2"/>
    <property type="match status" value="1"/>
</dbReference>
<organism evidence="11 12">
    <name type="scientific">Streptomyces canarius</name>
    <dbReference type="NCBI Taxonomy" id="285453"/>
    <lineage>
        <taxon>Bacteria</taxon>
        <taxon>Bacillati</taxon>
        <taxon>Actinomycetota</taxon>
        <taxon>Actinomycetes</taxon>
        <taxon>Kitasatosporales</taxon>
        <taxon>Streptomycetaceae</taxon>
        <taxon>Streptomyces</taxon>
    </lineage>
</organism>
<reference evidence="12" key="1">
    <citation type="journal article" date="2019" name="Int. J. Syst. Evol. Microbiol.">
        <title>The Global Catalogue of Microorganisms (GCM) 10K type strain sequencing project: providing services to taxonomists for standard genome sequencing and annotation.</title>
        <authorList>
            <consortium name="The Broad Institute Genomics Platform"/>
            <consortium name="The Broad Institute Genome Sequencing Center for Infectious Disease"/>
            <person name="Wu L."/>
            <person name="Ma J."/>
        </authorList>
    </citation>
    <scope>NUCLEOTIDE SEQUENCE [LARGE SCALE GENOMIC DNA]</scope>
    <source>
        <strain evidence="12">JCM 4733</strain>
    </source>
</reference>
<dbReference type="Gene3D" id="3.30.160.270">
    <property type="match status" value="1"/>
</dbReference>
<dbReference type="InterPro" id="IPR036230">
    <property type="entry name" value="LeuA_allosteric_dom_sf"/>
</dbReference>
<feature type="binding site" evidence="9">
    <location>
        <position position="258"/>
    </location>
    <ligand>
        <name>Mg(2+)</name>
        <dbReference type="ChEBI" id="CHEBI:18420"/>
    </ligand>
</feature>
<dbReference type="InterPro" id="IPR002034">
    <property type="entry name" value="AIPM/Hcit_synth_CS"/>
</dbReference>
<evidence type="ECO:0000256" key="1">
    <source>
        <dbReference type="ARBA" id="ARBA00000064"/>
    </source>
</evidence>
<evidence type="ECO:0000256" key="4">
    <source>
        <dbReference type="ARBA" id="ARBA00012973"/>
    </source>
</evidence>
<dbReference type="InterPro" id="IPR005668">
    <property type="entry name" value="IPM_Synthase"/>
</dbReference>
<dbReference type="PANTHER" id="PTHR46911:SF1">
    <property type="entry name" value="2-ISOPROPYLMALATE SYNTHASE"/>
    <property type="match status" value="1"/>
</dbReference>
<dbReference type="SUPFAM" id="SSF51569">
    <property type="entry name" value="Aldolase"/>
    <property type="match status" value="1"/>
</dbReference>
<comment type="caution">
    <text evidence="11">The sequence shown here is derived from an EMBL/GenBank/DDBJ whole genome shotgun (WGS) entry which is preliminary data.</text>
</comment>
<dbReference type="Proteomes" id="UP000653644">
    <property type="component" value="Unassembled WGS sequence"/>
</dbReference>
<evidence type="ECO:0000256" key="7">
    <source>
        <dbReference type="ARBA" id="ARBA00022723"/>
    </source>
</evidence>
<comment type="catalytic activity">
    <reaction evidence="1 9">
        <text>3-methyl-2-oxobutanoate + acetyl-CoA + H2O = (2S)-2-isopropylmalate + CoA + H(+)</text>
        <dbReference type="Rhea" id="RHEA:21524"/>
        <dbReference type="ChEBI" id="CHEBI:1178"/>
        <dbReference type="ChEBI" id="CHEBI:11851"/>
        <dbReference type="ChEBI" id="CHEBI:15377"/>
        <dbReference type="ChEBI" id="CHEBI:15378"/>
        <dbReference type="ChEBI" id="CHEBI:57287"/>
        <dbReference type="ChEBI" id="CHEBI:57288"/>
        <dbReference type="EC" id="2.3.3.13"/>
    </reaction>
</comment>
<evidence type="ECO:0000256" key="2">
    <source>
        <dbReference type="ARBA" id="ARBA00004689"/>
    </source>
</evidence>
<dbReference type="SUPFAM" id="SSF89000">
    <property type="entry name" value="post-HMGL domain-like"/>
    <property type="match status" value="1"/>
</dbReference>
<evidence type="ECO:0000256" key="6">
    <source>
        <dbReference type="ARBA" id="ARBA00022679"/>
    </source>
</evidence>
<dbReference type="EC" id="2.3.3.13" evidence="4 9"/>
<evidence type="ECO:0000256" key="5">
    <source>
        <dbReference type="ARBA" id="ARBA00022605"/>
    </source>
</evidence>
<dbReference type="Pfam" id="PF22615">
    <property type="entry name" value="IPMS_D2"/>
    <property type="match status" value="1"/>
</dbReference>
<dbReference type="PROSITE" id="PS00815">
    <property type="entry name" value="AIPM_HOMOCIT_SYNTH_1"/>
    <property type="match status" value="1"/>
</dbReference>
<keyword evidence="9" id="KW-0963">Cytoplasm</keyword>
<dbReference type="Pfam" id="PF08502">
    <property type="entry name" value="LeuA_dimer"/>
    <property type="match status" value="1"/>
</dbReference>
<keyword evidence="5 9" id="KW-0028">Amino-acid biosynthesis</keyword>
<keyword evidence="8 9" id="KW-0100">Branched-chain amino acid biosynthesis</keyword>
<comment type="subcellular location">
    <subcellularLocation>
        <location evidence="9">Cytoplasm</location>
    </subcellularLocation>
</comment>
<feature type="binding site" evidence="9">
    <location>
        <position position="292"/>
    </location>
    <ligand>
        <name>Mg(2+)</name>
        <dbReference type="ChEBI" id="CHEBI:18420"/>
    </ligand>
</feature>
<comment type="function">
    <text evidence="9">Catalyzes the condensation of the acetyl group of acetyl-CoA with 3-methyl-2-oxobutanoate (2-ketoisovalerate) to form 3-carboxy-3-hydroxy-4-methylpentanoate (2-isopropylmalate).</text>
</comment>
<comment type="cofactor">
    <cofactor evidence="9">
        <name>Mg(2+)</name>
        <dbReference type="ChEBI" id="CHEBI:18420"/>
    </cofactor>
</comment>
<evidence type="ECO:0000259" key="10">
    <source>
        <dbReference type="PROSITE" id="PS50991"/>
    </source>
</evidence>
<evidence type="ECO:0000313" key="11">
    <source>
        <dbReference type="EMBL" id="GHA56009.1"/>
    </source>
</evidence>
<dbReference type="SUPFAM" id="SSF110921">
    <property type="entry name" value="2-isopropylmalate synthase LeuA, allosteric (dimerisation) domain"/>
    <property type="match status" value="1"/>
</dbReference>
<dbReference type="PANTHER" id="PTHR46911">
    <property type="match status" value="1"/>
</dbReference>
<proteinExistence type="inferred from homology"/>
<comment type="subunit">
    <text evidence="9">Homodimer.</text>
</comment>
<keyword evidence="12" id="KW-1185">Reference proteome</keyword>
<accession>A0ABQ3D3Q4</accession>
<dbReference type="HAMAP" id="MF_00572">
    <property type="entry name" value="LeuA_type2"/>
    <property type="match status" value="1"/>
</dbReference>
<protein>
    <recommendedName>
        <fullName evidence="4 9">2-isopropylmalate synthase</fullName>
        <ecNumber evidence="4 9">2.3.3.13</ecNumber>
    </recommendedName>
    <alternativeName>
        <fullName evidence="9">Alpha-IPM synthase</fullName>
    </alternativeName>
    <alternativeName>
        <fullName evidence="9">Alpha-isopropylmalate synthase</fullName>
    </alternativeName>
</protein>
<feature type="domain" description="Pyruvate carboxyltransferase" evidence="10">
    <location>
        <begin position="45"/>
        <end position="317"/>
    </location>
</feature>
<evidence type="ECO:0000256" key="3">
    <source>
        <dbReference type="ARBA" id="ARBA00009767"/>
    </source>
</evidence>
<keyword evidence="6 9" id="KW-0808">Transferase</keyword>
<dbReference type="SMART" id="SM00917">
    <property type="entry name" value="LeuA_dimer"/>
    <property type="match status" value="1"/>
</dbReference>
<feature type="binding site" evidence="9">
    <location>
        <position position="256"/>
    </location>
    <ligand>
        <name>Mg(2+)</name>
        <dbReference type="ChEBI" id="CHEBI:18420"/>
    </ligand>
</feature>
<dbReference type="NCBIfam" id="NF002991">
    <property type="entry name" value="PRK03739.1"/>
    <property type="match status" value="1"/>
</dbReference>
<dbReference type="RefSeq" id="WP_189892817.1">
    <property type="nucleotide sequence ID" value="NZ_BMVN01000036.1"/>
</dbReference>
<keyword evidence="9" id="KW-0460">Magnesium</keyword>
<gene>
    <name evidence="9 11" type="primary">leuA</name>
    <name evidence="11" type="ORF">GCM10010345_70710</name>
</gene>
<sequence>MTTTPVWNPQRPSPMPYHRYRPFQDRVSVPVTDRAWPAARIERAPLWVPVDLRDGNQALAEPMDTPRKRRFFDLLVAVGFKEIEVGYPSASRTDFDFVRHLADGGVVPDDVTPVVFTPARADLIDRTFDAIEGLSRAVVHLYIATSPVWREVVLGRGRAEVWRTVRGAAEHMARRAGDAPGVRFQFSPETFNLTEPDFVLELCDGLTQLWDASPDRPVTHNLPATVEIATPNVYADQIEYAHRNLARRDSVILSVHPHNDRGTGVACAELAVLAGAQRVEGCLFGNGERTGNVDLVTLALNLYAQGVDPMVDLGDIDAVRDTVEHCNRLPVHPRHPYAGDLVHTAFSGTHQDAIGKGLAEHARRARESGVAEAQAPWSVPYLPIDPADVGRSYEAVIRVNSQSGKGGVAYLLRTHHGIDLPARMRADFARVVQEATDDSGREATPKELYELFRATYLTDGAAVRLHDWSAREEAPGVHRFVCTLEAGDRVGDHEGTGAGPLTAFVDALAGAGVAVEVLDFTEDGTAAFAECRVGGVTAWGAGTGPSAAVHAVLSAVNRAVR</sequence>